<reference evidence="1" key="1">
    <citation type="submission" date="2014-09" db="EMBL/GenBank/DDBJ databases">
        <authorList>
            <person name="Magalhaes I.L.F."/>
            <person name="Oliveira U."/>
            <person name="Santos F.R."/>
            <person name="Vidigal T.H.D.A."/>
            <person name="Brescovit A.D."/>
            <person name="Santos A.J."/>
        </authorList>
    </citation>
    <scope>NUCLEOTIDE SEQUENCE</scope>
    <source>
        <tissue evidence="1">Shoot tissue taken approximately 20 cm above the soil surface</tissue>
    </source>
</reference>
<dbReference type="EMBL" id="GBRH01219007">
    <property type="protein sequence ID" value="JAD78888.1"/>
    <property type="molecule type" value="Transcribed_RNA"/>
</dbReference>
<organism evidence="1">
    <name type="scientific">Arundo donax</name>
    <name type="common">Giant reed</name>
    <name type="synonym">Donax arundinaceus</name>
    <dbReference type="NCBI Taxonomy" id="35708"/>
    <lineage>
        <taxon>Eukaryota</taxon>
        <taxon>Viridiplantae</taxon>
        <taxon>Streptophyta</taxon>
        <taxon>Embryophyta</taxon>
        <taxon>Tracheophyta</taxon>
        <taxon>Spermatophyta</taxon>
        <taxon>Magnoliopsida</taxon>
        <taxon>Liliopsida</taxon>
        <taxon>Poales</taxon>
        <taxon>Poaceae</taxon>
        <taxon>PACMAD clade</taxon>
        <taxon>Arundinoideae</taxon>
        <taxon>Arundineae</taxon>
        <taxon>Arundo</taxon>
    </lineage>
</organism>
<protein>
    <submittedName>
        <fullName evidence="1">Uncharacterized protein</fullName>
    </submittedName>
</protein>
<proteinExistence type="predicted"/>
<reference evidence="1" key="2">
    <citation type="journal article" date="2015" name="Data Brief">
        <title>Shoot transcriptome of the giant reed, Arundo donax.</title>
        <authorList>
            <person name="Barrero R.A."/>
            <person name="Guerrero F.D."/>
            <person name="Moolhuijzen P."/>
            <person name="Goolsby J.A."/>
            <person name="Tidwell J."/>
            <person name="Bellgard S.E."/>
            <person name="Bellgard M.I."/>
        </authorList>
    </citation>
    <scope>NUCLEOTIDE SEQUENCE</scope>
    <source>
        <tissue evidence="1">Shoot tissue taken approximately 20 cm above the soil surface</tissue>
    </source>
</reference>
<accession>A0A0A9CWS9</accession>
<dbReference type="AlphaFoldDB" id="A0A0A9CWS9"/>
<name>A0A0A9CWS9_ARUDO</name>
<sequence length="116" mass="13000">MSYTSIFSRSSPRRTCCLCTMHSTISIQTFLTNLVARRRPRCSAAEVRSTTRLGTWNWTRRITPNGANSGNATQGHQGYTADPIWTSGAACSRLDWRVITGGCRLIWCQIRLCQKG</sequence>
<evidence type="ECO:0000313" key="1">
    <source>
        <dbReference type="EMBL" id="JAD78888.1"/>
    </source>
</evidence>